<sequence>MDWQLWKAFVFPSGEGEIIEEPSTVRFVEAGVLFRREDGSVASYTRESIESEQVISFNQLLERLRLFETSLLPLLDETFTYRTIETRYEGGWFVQYMPVRCGIPVKPVCFMIHFNADGLIEQLDCPDSAILDETAPPLTADEVKRLYVEEVPLLPRIVTVEGQACVGYDLTDVPLVDAGEIQWSEPWHEFEDEQKGEHEAVARHLLQTLLPEATFAVEDVWVSEQYEQWMFVRLVDGYPVIGHIEVEVNRRDAVVQEATIDEAVYMSAGSLSTASLLPESDIREKLERATRVKLTWKYGDEDALVRDWSIVPPIAIDGQTGRIVHPKKRFLQEGLIR</sequence>
<organism evidence="1 2">
    <name type="scientific">Savagea serpentis</name>
    <dbReference type="NCBI Taxonomy" id="2785297"/>
    <lineage>
        <taxon>Bacteria</taxon>
        <taxon>Bacillati</taxon>
        <taxon>Bacillota</taxon>
        <taxon>Bacilli</taxon>
        <taxon>Bacillales</taxon>
        <taxon>Caryophanaceae</taxon>
        <taxon>Savagea</taxon>
    </lineage>
</organism>
<keyword evidence="2" id="KW-1185">Reference proteome</keyword>
<name>A0A8J7KBJ6_9BACL</name>
<dbReference type="AlphaFoldDB" id="A0A8J7KBJ6"/>
<dbReference type="Proteomes" id="UP000622653">
    <property type="component" value="Unassembled WGS sequence"/>
</dbReference>
<dbReference type="RefSeq" id="WP_194561921.1">
    <property type="nucleotide sequence ID" value="NZ_JADKPV010000001.1"/>
</dbReference>
<proteinExistence type="predicted"/>
<dbReference type="EMBL" id="JADKPV010000001">
    <property type="protein sequence ID" value="MBF4500482.1"/>
    <property type="molecule type" value="Genomic_DNA"/>
</dbReference>
<accession>A0A8J7KBJ6</accession>
<evidence type="ECO:0000313" key="2">
    <source>
        <dbReference type="Proteomes" id="UP000622653"/>
    </source>
</evidence>
<reference evidence="1" key="1">
    <citation type="submission" date="2020-11" db="EMBL/GenBank/DDBJ databases">
        <title>Multidrug resistant novel bacterium Savagea serpentis sp. nov., isolated from the scats of a vine snake (Ahaetulla nasuta).</title>
        <authorList>
            <person name="Venkata Ramana V."/>
            <person name="Vikas Patil S."/>
            <person name="Yogita Lugani V."/>
        </authorList>
    </citation>
    <scope>NUCLEOTIDE SEQUENCE</scope>
    <source>
        <strain evidence="1">SN6</strain>
    </source>
</reference>
<gene>
    <name evidence="1" type="ORF">IRY55_03815</name>
</gene>
<evidence type="ECO:0000313" key="1">
    <source>
        <dbReference type="EMBL" id="MBF4500482.1"/>
    </source>
</evidence>
<protein>
    <submittedName>
        <fullName evidence="1">Uncharacterized protein</fullName>
    </submittedName>
</protein>
<comment type="caution">
    <text evidence="1">The sequence shown here is derived from an EMBL/GenBank/DDBJ whole genome shotgun (WGS) entry which is preliminary data.</text>
</comment>